<dbReference type="Proteomes" id="UP001595955">
    <property type="component" value="Unassembled WGS sequence"/>
</dbReference>
<dbReference type="Gene3D" id="3.60.21.10">
    <property type="match status" value="1"/>
</dbReference>
<feature type="compositionally biased region" description="Low complexity" evidence="1">
    <location>
        <begin position="653"/>
        <end position="663"/>
    </location>
</feature>
<dbReference type="InterPro" id="IPR029052">
    <property type="entry name" value="Metallo-depent_PP-like"/>
</dbReference>
<feature type="compositionally biased region" description="Gly residues" evidence="1">
    <location>
        <begin position="637"/>
        <end position="652"/>
    </location>
</feature>
<feature type="transmembrane region" description="Helical" evidence="2">
    <location>
        <begin position="59"/>
        <end position="79"/>
    </location>
</feature>
<feature type="region of interest" description="Disordered" evidence="1">
    <location>
        <begin position="1"/>
        <end position="42"/>
    </location>
</feature>
<name>A0ABV9D9T0_9MICO</name>
<evidence type="ECO:0000256" key="1">
    <source>
        <dbReference type="SAM" id="MobiDB-lite"/>
    </source>
</evidence>
<dbReference type="RefSeq" id="WP_122823617.1">
    <property type="nucleotide sequence ID" value="NZ_CP033325.1"/>
</dbReference>
<evidence type="ECO:0000259" key="3">
    <source>
        <dbReference type="Pfam" id="PF00149"/>
    </source>
</evidence>
<dbReference type="InterPro" id="IPR051158">
    <property type="entry name" value="Metallophosphoesterase_sf"/>
</dbReference>
<dbReference type="EMBL" id="JBHSGF010000006">
    <property type="protein sequence ID" value="MFC4555509.1"/>
    <property type="molecule type" value="Genomic_DNA"/>
</dbReference>
<organism evidence="4 5">
    <name type="scientific">Georgenia faecalis</name>
    <dbReference type="NCBI Taxonomy" id="2483799"/>
    <lineage>
        <taxon>Bacteria</taxon>
        <taxon>Bacillati</taxon>
        <taxon>Actinomycetota</taxon>
        <taxon>Actinomycetes</taxon>
        <taxon>Micrococcales</taxon>
        <taxon>Bogoriellaceae</taxon>
        <taxon>Georgenia</taxon>
    </lineage>
</organism>
<feature type="compositionally biased region" description="Low complexity" evidence="1">
    <location>
        <begin position="350"/>
        <end position="371"/>
    </location>
</feature>
<dbReference type="SUPFAM" id="SSF56300">
    <property type="entry name" value="Metallo-dependent phosphatases"/>
    <property type="match status" value="1"/>
</dbReference>
<accession>A0ABV9D9T0</accession>
<sequence length="663" mass="66403">MSPEPDAAPPGPDAPGSHAAGSHAPDPVGSDAPDAAGTGRERQPLLPWWHELTPTTRKAVRAGVVLLVTLVIAAGYGVLTASTRSSLGPHEADYSVTLSGDVAIDLGPLGSVILESPVRPLGVDVVVHEIPAELTAVAANPVTGLAGDLAAYVQFFSAPDAAISSAVDGLVGDALGRTVIAWSALLLLIAAARFASRGLLRTEVAQALRRPGVAALVVVLVVGLGMATAVDLAGDERAPGQRVEAFADTPLEEVRITGRLGSLVDTYGSYVVEAYRENEEFYAQVQDNLAAAYEDDPAPRAPDPSATPLAVATGDATPSATAGPETPSETPAGSPSATEGASGTPSATVGASGTPAGSPSGTPTEGASETPSEPEVEPEPVTFVVVSDLHCNVGMAPVVGALVDLAGADALLDAGDTVMSGTSVESYCVNAFAQALPDGVQAVVAPGNHDSVQTAEQFRDAGYTVLDGRVVDVAGVRILGDTDPTLTAVGSGTQPEREETVPEMGLRLAATACEAADDGDTIDLLLVHNPRAAMPALEEGCAPLALSGHWHRREGPEPYGRGVRYVSSSSAGAVSGGATIGPLNGEAALTVLRVDAVTGRAMDYRLVTVAPDASVSLGPWTALPEAEAEVEAEAADGGSGDGGSGDGGGGSGAESPAATPSEG</sequence>
<feature type="compositionally biased region" description="Pro residues" evidence="1">
    <location>
        <begin position="1"/>
        <end position="13"/>
    </location>
</feature>
<dbReference type="PANTHER" id="PTHR31302">
    <property type="entry name" value="TRANSMEMBRANE PROTEIN WITH METALLOPHOSPHOESTERASE DOMAIN-RELATED"/>
    <property type="match status" value="1"/>
</dbReference>
<keyword evidence="2" id="KW-1133">Transmembrane helix</keyword>
<gene>
    <name evidence="4" type="ORF">ACFO3F_09645</name>
</gene>
<feature type="domain" description="Calcineurin-like phosphoesterase" evidence="3">
    <location>
        <begin position="382"/>
        <end position="552"/>
    </location>
</feature>
<feature type="transmembrane region" description="Helical" evidence="2">
    <location>
        <begin position="179"/>
        <end position="200"/>
    </location>
</feature>
<evidence type="ECO:0000256" key="2">
    <source>
        <dbReference type="SAM" id="Phobius"/>
    </source>
</evidence>
<evidence type="ECO:0000313" key="4">
    <source>
        <dbReference type="EMBL" id="MFC4555509.1"/>
    </source>
</evidence>
<keyword evidence="5" id="KW-1185">Reference proteome</keyword>
<keyword evidence="2" id="KW-0812">Transmembrane</keyword>
<proteinExistence type="predicted"/>
<dbReference type="Pfam" id="PF00149">
    <property type="entry name" value="Metallophos"/>
    <property type="match status" value="1"/>
</dbReference>
<dbReference type="PANTHER" id="PTHR31302:SF0">
    <property type="entry name" value="TRANSMEMBRANE PROTEIN WITH METALLOPHOSPHOESTERASE DOMAIN"/>
    <property type="match status" value="1"/>
</dbReference>
<evidence type="ECO:0000313" key="5">
    <source>
        <dbReference type="Proteomes" id="UP001595955"/>
    </source>
</evidence>
<feature type="compositionally biased region" description="Polar residues" evidence="1">
    <location>
        <begin position="327"/>
        <end position="349"/>
    </location>
</feature>
<dbReference type="InterPro" id="IPR004843">
    <property type="entry name" value="Calcineurin-like_PHP"/>
</dbReference>
<reference evidence="5" key="1">
    <citation type="journal article" date="2019" name="Int. J. Syst. Evol. Microbiol.">
        <title>The Global Catalogue of Microorganisms (GCM) 10K type strain sequencing project: providing services to taxonomists for standard genome sequencing and annotation.</title>
        <authorList>
            <consortium name="The Broad Institute Genomics Platform"/>
            <consortium name="The Broad Institute Genome Sequencing Center for Infectious Disease"/>
            <person name="Wu L."/>
            <person name="Ma J."/>
        </authorList>
    </citation>
    <scope>NUCLEOTIDE SEQUENCE [LARGE SCALE GENOMIC DNA]</scope>
    <source>
        <strain evidence="5">JCM 3369</strain>
    </source>
</reference>
<feature type="region of interest" description="Disordered" evidence="1">
    <location>
        <begin position="626"/>
        <end position="663"/>
    </location>
</feature>
<feature type="transmembrane region" description="Helical" evidence="2">
    <location>
        <begin position="212"/>
        <end position="233"/>
    </location>
</feature>
<comment type="caution">
    <text evidence="4">The sequence shown here is derived from an EMBL/GenBank/DDBJ whole genome shotgun (WGS) entry which is preliminary data.</text>
</comment>
<protein>
    <submittedName>
        <fullName evidence="4">Metallophosphoesterase</fullName>
    </submittedName>
</protein>
<keyword evidence="2" id="KW-0472">Membrane</keyword>
<feature type="region of interest" description="Disordered" evidence="1">
    <location>
        <begin position="294"/>
        <end position="378"/>
    </location>
</feature>